<sequence length="175" mass="18176">MIHAITTWLGLVLFLAAAVCALAADFLRQPLSPATGWKTTTARLTRARPVPVGGRGSSTSLTDELLAGPESNGPPIRAADDETLGAVVGRAGGGDEPIDRVTHDPTHDPTHDRTHEATDGAAGQGAPTEDTGVAEDGRRGRQSRAAWVTRLGLLAVVLAVLAALATIIRFVEFTS</sequence>
<evidence type="ECO:0000313" key="5">
    <source>
        <dbReference type="Proteomes" id="UP000663792"/>
    </source>
</evidence>
<feature type="region of interest" description="Disordered" evidence="1">
    <location>
        <begin position="48"/>
        <end position="79"/>
    </location>
</feature>
<keyword evidence="2" id="KW-0472">Membrane</keyword>
<keyword evidence="2" id="KW-0812">Transmembrane</keyword>
<reference evidence="4" key="1">
    <citation type="submission" date="2021-01" db="EMBL/GenBank/DDBJ databases">
        <title>YIM 132084 draft genome.</title>
        <authorList>
            <person name="An D."/>
        </authorList>
    </citation>
    <scope>NUCLEOTIDE SEQUENCE</scope>
    <source>
        <strain evidence="4">YIM 132084</strain>
    </source>
</reference>
<keyword evidence="3" id="KW-0732">Signal</keyword>
<evidence type="ECO:0000256" key="3">
    <source>
        <dbReference type="SAM" id="SignalP"/>
    </source>
</evidence>
<feature type="transmembrane region" description="Helical" evidence="2">
    <location>
        <begin position="151"/>
        <end position="171"/>
    </location>
</feature>
<dbReference type="AlphaFoldDB" id="A0A938YE25"/>
<gene>
    <name evidence="4" type="ORF">JL106_05475</name>
</gene>
<dbReference type="EMBL" id="JAERWK010000008">
    <property type="protein sequence ID" value="MBM9466732.1"/>
    <property type="molecule type" value="Genomic_DNA"/>
</dbReference>
<protein>
    <submittedName>
        <fullName evidence="4">Uncharacterized protein</fullName>
    </submittedName>
</protein>
<feature type="region of interest" description="Disordered" evidence="1">
    <location>
        <begin position="92"/>
        <end position="140"/>
    </location>
</feature>
<accession>A0A938YE25</accession>
<name>A0A938YE25_9ACTN</name>
<comment type="caution">
    <text evidence="4">The sequence shown here is derived from an EMBL/GenBank/DDBJ whole genome shotgun (WGS) entry which is preliminary data.</text>
</comment>
<keyword evidence="2" id="KW-1133">Transmembrane helix</keyword>
<dbReference type="RefSeq" id="WP_205259699.1">
    <property type="nucleotide sequence ID" value="NZ_JAERWK010000008.1"/>
</dbReference>
<feature type="compositionally biased region" description="Basic and acidic residues" evidence="1">
    <location>
        <begin position="97"/>
        <end position="118"/>
    </location>
</feature>
<evidence type="ECO:0000256" key="2">
    <source>
        <dbReference type="SAM" id="Phobius"/>
    </source>
</evidence>
<dbReference type="Proteomes" id="UP000663792">
    <property type="component" value="Unassembled WGS sequence"/>
</dbReference>
<evidence type="ECO:0000256" key="1">
    <source>
        <dbReference type="SAM" id="MobiDB-lite"/>
    </source>
</evidence>
<feature type="chain" id="PRO_5038427884" evidence="3">
    <location>
        <begin position="24"/>
        <end position="175"/>
    </location>
</feature>
<evidence type="ECO:0000313" key="4">
    <source>
        <dbReference type="EMBL" id="MBM9466732.1"/>
    </source>
</evidence>
<proteinExistence type="predicted"/>
<organism evidence="4 5">
    <name type="scientific">Nakamurella leprariae</name>
    <dbReference type="NCBI Taxonomy" id="2803911"/>
    <lineage>
        <taxon>Bacteria</taxon>
        <taxon>Bacillati</taxon>
        <taxon>Actinomycetota</taxon>
        <taxon>Actinomycetes</taxon>
        <taxon>Nakamurellales</taxon>
        <taxon>Nakamurellaceae</taxon>
        <taxon>Nakamurella</taxon>
    </lineage>
</organism>
<keyword evidence="5" id="KW-1185">Reference proteome</keyword>
<feature type="signal peptide" evidence="3">
    <location>
        <begin position="1"/>
        <end position="23"/>
    </location>
</feature>